<protein>
    <submittedName>
        <fullName evidence="2">Uncharacterized protein</fullName>
    </submittedName>
</protein>
<organism evidence="2 3">
    <name type="scientific">Rhizobium chutanense</name>
    <dbReference type="NCBI Taxonomy" id="2035448"/>
    <lineage>
        <taxon>Bacteria</taxon>
        <taxon>Pseudomonadati</taxon>
        <taxon>Pseudomonadota</taxon>
        <taxon>Alphaproteobacteria</taxon>
        <taxon>Hyphomicrobiales</taxon>
        <taxon>Rhizobiaceae</taxon>
        <taxon>Rhizobium/Agrobacterium group</taxon>
        <taxon>Rhizobium</taxon>
    </lineage>
</organism>
<evidence type="ECO:0000313" key="3">
    <source>
        <dbReference type="Proteomes" id="UP000220768"/>
    </source>
</evidence>
<gene>
    <name evidence="2" type="ORF">CO666_19610</name>
</gene>
<dbReference type="EMBL" id="NWSV01000013">
    <property type="protein sequence ID" value="PDT02474.1"/>
    <property type="molecule type" value="Genomic_DNA"/>
</dbReference>
<dbReference type="AlphaFoldDB" id="A0A2A6J9F3"/>
<comment type="caution">
    <text evidence="2">The sequence shown here is derived from an EMBL/GenBank/DDBJ whole genome shotgun (WGS) entry which is preliminary data.</text>
</comment>
<reference evidence="2 3" key="1">
    <citation type="submission" date="2017-09" db="EMBL/GenBank/DDBJ databases">
        <title>Comparative genomics of rhizobia isolated from Phaseolus vulgaris in China.</title>
        <authorList>
            <person name="Tong W."/>
        </authorList>
    </citation>
    <scope>NUCLEOTIDE SEQUENCE [LARGE SCALE GENOMIC DNA]</scope>
    <source>
        <strain evidence="2 3">C5</strain>
    </source>
</reference>
<keyword evidence="3" id="KW-1185">Reference proteome</keyword>
<name>A0A2A6J9F3_9HYPH</name>
<feature type="region of interest" description="Disordered" evidence="1">
    <location>
        <begin position="48"/>
        <end position="74"/>
    </location>
</feature>
<proteinExistence type="predicted"/>
<evidence type="ECO:0000256" key="1">
    <source>
        <dbReference type="SAM" id="MobiDB-lite"/>
    </source>
</evidence>
<accession>A0A2A6J9F3</accession>
<evidence type="ECO:0000313" key="2">
    <source>
        <dbReference type="EMBL" id="PDT02474.1"/>
    </source>
</evidence>
<sequence length="74" mass="8283">MSFVTDPDESVIWPVQRVNTASSFACPTATSATRLQIAVERGLPPLHLPVNRPTLRHPRASSPGMTEERWWLDT</sequence>
<dbReference type="Proteomes" id="UP000220768">
    <property type="component" value="Unassembled WGS sequence"/>
</dbReference>